<dbReference type="Proteomes" id="UP000694923">
    <property type="component" value="Unplaced"/>
</dbReference>
<protein>
    <submittedName>
        <fullName evidence="5">HMG domain-containing protein 4-like</fullName>
    </submittedName>
</protein>
<evidence type="ECO:0000313" key="5">
    <source>
        <dbReference type="RefSeq" id="XP_008562953.1"/>
    </source>
</evidence>
<dbReference type="Pfam" id="PF00505">
    <property type="entry name" value="HMG_box"/>
    <property type="match status" value="1"/>
</dbReference>
<dbReference type="RefSeq" id="XP_008562953.1">
    <property type="nucleotide sequence ID" value="XM_008564731.1"/>
</dbReference>
<evidence type="ECO:0000259" key="3">
    <source>
        <dbReference type="PROSITE" id="PS50118"/>
    </source>
</evidence>
<dbReference type="InterPro" id="IPR042477">
    <property type="entry name" value="HMGXB4"/>
</dbReference>
<dbReference type="PRINTS" id="PR00886">
    <property type="entry name" value="HIGHMOBLTY12"/>
</dbReference>
<gene>
    <name evidence="5" type="primary">LOC103583414</name>
</gene>
<dbReference type="CDD" id="cd21982">
    <property type="entry name" value="HMG-box_HMGXB4"/>
    <property type="match status" value="1"/>
</dbReference>
<dbReference type="GeneID" id="103583414"/>
<sequence length="172" mass="18839">MVTNKCASCSTKQCAEVKEPKKKNMSAYQVFCKEYRVTIVADHPGIDFGELSKKLAEVWKQLPEKDKLIWKQKAQYLQHKQNKAEATTVKRKASSSEGSVKVKASSPGVLSPQKKSPSTTMLLPASPAKAPETEPIDVAAHLQLLGESLSLIGHRLQETEVSTTISIMTSVS</sequence>
<dbReference type="InterPro" id="IPR048016">
    <property type="entry name" value="HMGXB4_HMG-box"/>
</dbReference>
<evidence type="ECO:0000256" key="1">
    <source>
        <dbReference type="PROSITE-ProRule" id="PRU00267"/>
    </source>
</evidence>
<dbReference type="SUPFAM" id="SSF47095">
    <property type="entry name" value="HMG-box"/>
    <property type="match status" value="1"/>
</dbReference>
<dbReference type="PANTHER" id="PTHR46584:SF1">
    <property type="entry name" value="HMG DOMAIN-CONTAINING PROTEIN 4"/>
    <property type="match status" value="1"/>
</dbReference>
<dbReference type="SMART" id="SM00398">
    <property type="entry name" value="HMG"/>
    <property type="match status" value="1"/>
</dbReference>
<dbReference type="InterPro" id="IPR009071">
    <property type="entry name" value="HMG_box_dom"/>
</dbReference>
<dbReference type="PANTHER" id="PTHR46584">
    <property type="entry name" value="HMG DOMAIN-CONTAINING PROTEIN 4"/>
    <property type="match status" value="1"/>
</dbReference>
<keyword evidence="1" id="KW-0539">Nucleus</keyword>
<evidence type="ECO:0000256" key="2">
    <source>
        <dbReference type="SAM" id="MobiDB-lite"/>
    </source>
</evidence>
<feature type="region of interest" description="Disordered" evidence="2">
    <location>
        <begin position="79"/>
        <end position="129"/>
    </location>
</feature>
<dbReference type="PROSITE" id="PS50118">
    <property type="entry name" value="HMG_BOX_2"/>
    <property type="match status" value="1"/>
</dbReference>
<proteinExistence type="predicted"/>
<keyword evidence="1" id="KW-0238">DNA-binding</keyword>
<evidence type="ECO:0000313" key="4">
    <source>
        <dbReference type="Proteomes" id="UP000694923"/>
    </source>
</evidence>
<organism evidence="4 5">
    <name type="scientific">Galeopterus variegatus</name>
    <name type="common">Malayan flying lemur</name>
    <name type="synonym">Cynocephalus variegatus</name>
    <dbReference type="NCBI Taxonomy" id="482537"/>
    <lineage>
        <taxon>Eukaryota</taxon>
        <taxon>Metazoa</taxon>
        <taxon>Chordata</taxon>
        <taxon>Craniata</taxon>
        <taxon>Vertebrata</taxon>
        <taxon>Euteleostomi</taxon>
        <taxon>Mammalia</taxon>
        <taxon>Eutheria</taxon>
        <taxon>Euarchontoglires</taxon>
        <taxon>Dermoptera</taxon>
        <taxon>Cynocephalidae</taxon>
        <taxon>Galeopterus</taxon>
    </lineage>
</organism>
<feature type="DNA-binding region" description="HMG box" evidence="1">
    <location>
        <begin position="21"/>
        <end position="89"/>
    </location>
</feature>
<dbReference type="InterPro" id="IPR036910">
    <property type="entry name" value="HMG_box_dom_sf"/>
</dbReference>
<reference evidence="5" key="1">
    <citation type="submission" date="2025-08" db="UniProtKB">
        <authorList>
            <consortium name="RefSeq"/>
        </authorList>
    </citation>
    <scope>IDENTIFICATION</scope>
</reference>
<name>A0ABM0Q3L2_GALVR</name>
<keyword evidence="4" id="KW-1185">Reference proteome</keyword>
<feature type="domain" description="HMG box" evidence="3">
    <location>
        <begin position="21"/>
        <end position="89"/>
    </location>
</feature>
<accession>A0ABM0Q3L2</accession>
<dbReference type="Gene3D" id="1.10.30.10">
    <property type="entry name" value="High mobility group box domain"/>
    <property type="match status" value="1"/>
</dbReference>